<dbReference type="AlphaFoldDB" id="A0A6L2LKN5"/>
<accession>A0A6L2LKN5</accession>
<proteinExistence type="predicted"/>
<organism evidence="1">
    <name type="scientific">Tanacetum cinerariifolium</name>
    <name type="common">Dalmatian daisy</name>
    <name type="synonym">Chrysanthemum cinerariifolium</name>
    <dbReference type="NCBI Taxonomy" id="118510"/>
    <lineage>
        <taxon>Eukaryota</taxon>
        <taxon>Viridiplantae</taxon>
        <taxon>Streptophyta</taxon>
        <taxon>Embryophyta</taxon>
        <taxon>Tracheophyta</taxon>
        <taxon>Spermatophyta</taxon>
        <taxon>Magnoliopsida</taxon>
        <taxon>eudicotyledons</taxon>
        <taxon>Gunneridae</taxon>
        <taxon>Pentapetalae</taxon>
        <taxon>asterids</taxon>
        <taxon>campanulids</taxon>
        <taxon>Asterales</taxon>
        <taxon>Asteraceae</taxon>
        <taxon>Asteroideae</taxon>
        <taxon>Anthemideae</taxon>
        <taxon>Anthemidinae</taxon>
        <taxon>Tanacetum</taxon>
    </lineage>
</organism>
<reference evidence="1" key="1">
    <citation type="journal article" date="2019" name="Sci. Rep.">
        <title>Draft genome of Tanacetum cinerariifolium, the natural source of mosquito coil.</title>
        <authorList>
            <person name="Yamashiro T."/>
            <person name="Shiraishi A."/>
            <person name="Satake H."/>
            <person name="Nakayama K."/>
        </authorList>
    </citation>
    <scope>NUCLEOTIDE SEQUENCE</scope>
</reference>
<evidence type="ECO:0000313" key="1">
    <source>
        <dbReference type="EMBL" id="GEU61102.1"/>
    </source>
</evidence>
<gene>
    <name evidence="1" type="ORF">Tci_033080</name>
</gene>
<sequence length="534" mass="60047">MSTSTHSFIVPSDSDIDDAFSSTHSPDYIPASPDYFPASSRNTSSDPSEDLSKYLLASLAISLFHDDLYMKIMQAYNATKEILPSQKRARSQSSSSTSALPQIFKIEESSHKTSLERHEEQIETILNHLDELLLKRIEQVEENVEGLVDGRDFYSINDHRGYLGSPSSRYEESFRQGLMAPKRTSTSAAPAMTHAAIRKLVTNSVAAALEAQAATMKNIDNTNRNTRPKETPVARKCSYKDNYTKDFKVKFATGTLTEESLFWWNSFTQPIGIEEAYKTTWSIKGNVTVLKPQTLEEAITITQRLMDQIVNKTMSSPDHSTSNIEDAFSSNFSDYTTASPGNISPDPPDNLSKYLLASPAISPFHNVQAYNAANKPPIPPQNLITPPTILTPSSILLPSPLFDPRRFFVLEELLPPKKQIHPPSSSSTTLSNSSQKQSCILVPPSSSTYTPTPPLIYELGKSSIKMRMQHHEKQVESILRYIEELSFHYIEKMEEKLINGWIIIPRDFDEVRTLILELQKKRMDKETSIPLFTL</sequence>
<protein>
    <recommendedName>
        <fullName evidence="2">Reverse transcriptase domain-containing protein</fullName>
    </recommendedName>
</protein>
<dbReference type="EMBL" id="BKCJ010004449">
    <property type="protein sequence ID" value="GEU61102.1"/>
    <property type="molecule type" value="Genomic_DNA"/>
</dbReference>
<evidence type="ECO:0008006" key="2">
    <source>
        <dbReference type="Google" id="ProtNLM"/>
    </source>
</evidence>
<name>A0A6L2LKN5_TANCI</name>
<comment type="caution">
    <text evidence="1">The sequence shown here is derived from an EMBL/GenBank/DDBJ whole genome shotgun (WGS) entry which is preliminary data.</text>
</comment>